<feature type="transmembrane region" description="Helical" evidence="2">
    <location>
        <begin position="216"/>
        <end position="236"/>
    </location>
</feature>
<name>A0ABN7YKD4_9BURK</name>
<feature type="transmembrane region" description="Helical" evidence="2">
    <location>
        <begin position="39"/>
        <end position="58"/>
    </location>
</feature>
<organism evidence="3 4">
    <name type="scientific">Cupriavidus laharis</name>
    <dbReference type="NCBI Taxonomy" id="151654"/>
    <lineage>
        <taxon>Bacteria</taxon>
        <taxon>Pseudomonadati</taxon>
        <taxon>Pseudomonadota</taxon>
        <taxon>Betaproteobacteria</taxon>
        <taxon>Burkholderiales</taxon>
        <taxon>Burkholderiaceae</taxon>
        <taxon>Cupriavidus</taxon>
    </lineage>
</organism>
<dbReference type="RefSeq" id="WP_224079800.1">
    <property type="nucleotide sequence ID" value="NZ_CAJZAI010000004.1"/>
</dbReference>
<feature type="transmembrane region" description="Helical" evidence="2">
    <location>
        <begin position="93"/>
        <end position="114"/>
    </location>
</feature>
<evidence type="ECO:0000313" key="3">
    <source>
        <dbReference type="EMBL" id="CAG9172282.1"/>
    </source>
</evidence>
<feature type="transmembrane region" description="Helical" evidence="2">
    <location>
        <begin position="243"/>
        <end position="265"/>
    </location>
</feature>
<proteinExistence type="predicted"/>
<sequence>MQSKRKATLIGLIAIVLWSSIVGLIRGVSESLGATGGAAMMYSAAFVLLWLTVGFVRLNAFPRRYLLWGSLLFVSYELCLSLSIGYANSGRQAIEVGMVNYLWPTFTMLSAIVFNRQKSNLLIVPGFLVAILGICQVLGGDQGLDIAGMAANVRDNPLSYGLAFSGALIWAAYCTVTSRIAGGKNGVTLFFLLTALALWIKYFSTDNAAMTFGYEAIVYLALAASAMGFGYAAWNVGILHGNVTILAGASYFIPVLSAVLAGLLLHTPLSLAFWKGASMVCAGSVLCWLATRGKRSTEPPSAGQSPVPERVQES</sequence>
<feature type="transmembrane region" description="Helical" evidence="2">
    <location>
        <begin position="188"/>
        <end position="204"/>
    </location>
</feature>
<feature type="transmembrane region" description="Helical" evidence="2">
    <location>
        <begin position="65"/>
        <end position="87"/>
    </location>
</feature>
<dbReference type="InterPro" id="IPR037185">
    <property type="entry name" value="EmrE-like"/>
</dbReference>
<keyword evidence="2" id="KW-1133">Transmembrane helix</keyword>
<evidence type="ECO:0000313" key="4">
    <source>
        <dbReference type="Proteomes" id="UP000727654"/>
    </source>
</evidence>
<keyword evidence="4" id="KW-1185">Reference proteome</keyword>
<accession>A0ABN7YKD4</accession>
<evidence type="ECO:0000256" key="1">
    <source>
        <dbReference type="SAM" id="MobiDB-lite"/>
    </source>
</evidence>
<feature type="transmembrane region" description="Helical" evidence="2">
    <location>
        <begin position="271"/>
        <end position="291"/>
    </location>
</feature>
<feature type="region of interest" description="Disordered" evidence="1">
    <location>
        <begin position="295"/>
        <end position="314"/>
    </location>
</feature>
<keyword evidence="2" id="KW-0472">Membrane</keyword>
<dbReference type="Proteomes" id="UP000727654">
    <property type="component" value="Unassembled WGS sequence"/>
</dbReference>
<dbReference type="NCBIfam" id="NF008676">
    <property type="entry name" value="PRK11689.1"/>
    <property type="match status" value="1"/>
</dbReference>
<protein>
    <submittedName>
        <fullName evidence="3">Aromatic amino acid exporter YddG</fullName>
    </submittedName>
</protein>
<comment type="caution">
    <text evidence="3">The sequence shown here is derived from an EMBL/GenBank/DDBJ whole genome shotgun (WGS) entry which is preliminary data.</text>
</comment>
<gene>
    <name evidence="3" type="primary">yddG_2</name>
    <name evidence="3" type="ORF">LMG23992_02179</name>
</gene>
<dbReference type="SUPFAM" id="SSF103481">
    <property type="entry name" value="Multidrug resistance efflux transporter EmrE"/>
    <property type="match status" value="2"/>
</dbReference>
<feature type="transmembrane region" description="Helical" evidence="2">
    <location>
        <begin position="121"/>
        <end position="139"/>
    </location>
</feature>
<keyword evidence="2" id="KW-0812">Transmembrane</keyword>
<dbReference type="EMBL" id="CAJZAI010000004">
    <property type="protein sequence ID" value="CAG9172282.1"/>
    <property type="molecule type" value="Genomic_DNA"/>
</dbReference>
<reference evidence="3 4" key="1">
    <citation type="submission" date="2021-08" db="EMBL/GenBank/DDBJ databases">
        <authorList>
            <person name="Peeters C."/>
        </authorList>
    </citation>
    <scope>NUCLEOTIDE SEQUENCE [LARGE SCALE GENOMIC DNA]</scope>
    <source>
        <strain evidence="3 4">LMG 23992</strain>
    </source>
</reference>
<feature type="transmembrane region" description="Helical" evidence="2">
    <location>
        <begin position="159"/>
        <end position="176"/>
    </location>
</feature>
<evidence type="ECO:0000256" key="2">
    <source>
        <dbReference type="SAM" id="Phobius"/>
    </source>
</evidence>